<protein>
    <recommendedName>
        <fullName evidence="7">G-protein coupled receptors family 1 profile domain-containing protein</fullName>
    </recommendedName>
</protein>
<comment type="similarity">
    <text evidence="5">Belongs to the G-protein coupled receptor 1 family.</text>
</comment>
<dbReference type="OrthoDB" id="10042731at2759"/>
<dbReference type="RefSeq" id="XP_020897518.1">
    <property type="nucleotide sequence ID" value="XM_021041859.2"/>
</dbReference>
<keyword evidence="4 6" id="KW-0472">Membrane</keyword>
<dbReference type="PRINTS" id="PR00237">
    <property type="entry name" value="GPCRRHODOPSN"/>
</dbReference>
<organism evidence="8 9">
    <name type="scientific">Exaiptasia diaphana</name>
    <name type="common">Tropical sea anemone</name>
    <name type="synonym">Aiptasia pulchella</name>
    <dbReference type="NCBI Taxonomy" id="2652724"/>
    <lineage>
        <taxon>Eukaryota</taxon>
        <taxon>Metazoa</taxon>
        <taxon>Cnidaria</taxon>
        <taxon>Anthozoa</taxon>
        <taxon>Hexacorallia</taxon>
        <taxon>Actiniaria</taxon>
        <taxon>Aiptasiidae</taxon>
        <taxon>Exaiptasia</taxon>
    </lineage>
</organism>
<dbReference type="OMA" id="ERWYSVV"/>
<dbReference type="AlphaFoldDB" id="A0A913X1N7"/>
<feature type="transmembrane region" description="Helical" evidence="6">
    <location>
        <begin position="149"/>
        <end position="169"/>
    </location>
</feature>
<sequence>MNHTTNNSSKNCCQGDNYQVAHGHVIIQATFGVIAVTAFLSNGLLCYVILRNRRMLSWSYNVFIFSLALTDMITGVFVGVTPGYIISLSSFQVSPGLSGEVFCRVIGSQYIVYSLGKASAFTVTCMAIERWYSVVRPIHYRVNFSYRRVTGYLCLLWFLSLSIHSPVLFEMTVSKETQTCIWESAGYSTEASVTMSTIVTFFIPIAITWASYLHIAIKLKRPPLPAIGAVSARVRVKLARMCMLVAFLLTTCWFPNQVYYVLSSYGLVKLETPFHRFTIVLVMFNSCVNPSIYCFSNQEYKRAFLDLWRPCLGKCRRHRNTVNTQETQNSMKSLSTLTVQPAIRPT</sequence>
<dbReference type="PANTHER" id="PTHR45698">
    <property type="entry name" value="TRACE AMINE-ASSOCIATED RECEPTOR 19N-RELATED"/>
    <property type="match status" value="1"/>
</dbReference>
<feature type="transmembrane region" description="Helical" evidence="6">
    <location>
        <begin position="62"/>
        <end position="86"/>
    </location>
</feature>
<comment type="subcellular location">
    <subcellularLocation>
        <location evidence="1">Membrane</location>
    </subcellularLocation>
</comment>
<dbReference type="InterPro" id="IPR000276">
    <property type="entry name" value="GPCR_Rhodpsn"/>
</dbReference>
<evidence type="ECO:0000256" key="5">
    <source>
        <dbReference type="RuleBase" id="RU000688"/>
    </source>
</evidence>
<keyword evidence="5" id="KW-0807">Transducer</keyword>
<evidence type="ECO:0000259" key="7">
    <source>
        <dbReference type="PROSITE" id="PS50262"/>
    </source>
</evidence>
<feature type="transmembrane region" description="Helical" evidence="6">
    <location>
        <begin position="25"/>
        <end position="50"/>
    </location>
</feature>
<feature type="transmembrane region" description="Helical" evidence="6">
    <location>
        <begin position="274"/>
        <end position="295"/>
    </location>
</feature>
<evidence type="ECO:0000256" key="6">
    <source>
        <dbReference type="SAM" id="Phobius"/>
    </source>
</evidence>
<evidence type="ECO:0000256" key="2">
    <source>
        <dbReference type="ARBA" id="ARBA00022692"/>
    </source>
</evidence>
<keyword evidence="3 6" id="KW-1133">Transmembrane helix</keyword>
<name>A0A913X1N7_EXADI</name>
<feature type="transmembrane region" description="Helical" evidence="6">
    <location>
        <begin position="106"/>
        <end position="128"/>
    </location>
</feature>
<dbReference type="Gene3D" id="1.20.1070.10">
    <property type="entry name" value="Rhodopsin 7-helix transmembrane proteins"/>
    <property type="match status" value="1"/>
</dbReference>
<evidence type="ECO:0000313" key="8">
    <source>
        <dbReference type="EnsemblMetazoa" id="XP_020897518.1"/>
    </source>
</evidence>
<dbReference type="PROSITE" id="PS50262">
    <property type="entry name" value="G_PROTEIN_RECEP_F1_2"/>
    <property type="match status" value="1"/>
</dbReference>
<dbReference type="PROSITE" id="PS00237">
    <property type="entry name" value="G_PROTEIN_RECEP_F1_1"/>
    <property type="match status" value="1"/>
</dbReference>
<accession>A0A913X1N7</accession>
<keyword evidence="5" id="KW-0297">G-protein coupled receptor</keyword>
<dbReference type="GO" id="GO:0016020">
    <property type="term" value="C:membrane"/>
    <property type="evidence" value="ECO:0007669"/>
    <property type="project" value="UniProtKB-SubCell"/>
</dbReference>
<dbReference type="CDD" id="cd00637">
    <property type="entry name" value="7tm_classA_rhodopsin-like"/>
    <property type="match status" value="1"/>
</dbReference>
<dbReference type="SUPFAM" id="SSF81321">
    <property type="entry name" value="Family A G protein-coupled receptor-like"/>
    <property type="match status" value="1"/>
</dbReference>
<dbReference type="PANTHER" id="PTHR45698:SF1">
    <property type="entry name" value="TRACE AMINE-ASSOCIATED RECEPTOR 13C-LIKE"/>
    <property type="match status" value="1"/>
</dbReference>
<dbReference type="KEGG" id="epa:110236343"/>
<feature type="transmembrane region" description="Helical" evidence="6">
    <location>
        <begin position="238"/>
        <end position="262"/>
    </location>
</feature>
<keyword evidence="9" id="KW-1185">Reference proteome</keyword>
<proteinExistence type="inferred from homology"/>
<evidence type="ECO:0000313" key="9">
    <source>
        <dbReference type="Proteomes" id="UP000887567"/>
    </source>
</evidence>
<dbReference type="Proteomes" id="UP000887567">
    <property type="component" value="Unplaced"/>
</dbReference>
<dbReference type="GO" id="GO:0004930">
    <property type="term" value="F:G protein-coupled receptor activity"/>
    <property type="evidence" value="ECO:0007669"/>
    <property type="project" value="UniProtKB-KW"/>
</dbReference>
<keyword evidence="2 5" id="KW-0812">Transmembrane</keyword>
<dbReference type="Pfam" id="PF00001">
    <property type="entry name" value="7tm_1"/>
    <property type="match status" value="1"/>
</dbReference>
<feature type="domain" description="G-protein coupled receptors family 1 profile" evidence="7">
    <location>
        <begin position="41"/>
        <end position="293"/>
    </location>
</feature>
<keyword evidence="5" id="KW-0675">Receptor</keyword>
<dbReference type="InterPro" id="IPR017452">
    <property type="entry name" value="GPCR_Rhodpsn_7TM"/>
</dbReference>
<evidence type="ECO:0000256" key="1">
    <source>
        <dbReference type="ARBA" id="ARBA00004370"/>
    </source>
</evidence>
<reference evidence="8" key="1">
    <citation type="submission" date="2022-11" db="UniProtKB">
        <authorList>
            <consortium name="EnsemblMetazoa"/>
        </authorList>
    </citation>
    <scope>IDENTIFICATION</scope>
</reference>
<feature type="transmembrane region" description="Helical" evidence="6">
    <location>
        <begin position="198"/>
        <end position="217"/>
    </location>
</feature>
<dbReference type="GeneID" id="110236343"/>
<evidence type="ECO:0000256" key="3">
    <source>
        <dbReference type="ARBA" id="ARBA00022989"/>
    </source>
</evidence>
<dbReference type="EnsemblMetazoa" id="XM_021041859.2">
    <property type="protein sequence ID" value="XP_020897518.1"/>
    <property type="gene ID" value="LOC110236343"/>
</dbReference>
<evidence type="ECO:0000256" key="4">
    <source>
        <dbReference type="ARBA" id="ARBA00023136"/>
    </source>
</evidence>